<name>A0A5J5EIY9_9PEZI</name>
<dbReference type="OrthoDB" id="2270193at2759"/>
<keyword evidence="1" id="KW-0862">Zinc</keyword>
<dbReference type="InParanoid" id="A0A5J5EIY9"/>
<feature type="region of interest" description="Disordered" evidence="3">
    <location>
        <begin position="289"/>
        <end position="308"/>
    </location>
</feature>
<dbReference type="EMBL" id="VXIS01000285">
    <property type="protein sequence ID" value="KAA8895151.1"/>
    <property type="molecule type" value="Genomic_DNA"/>
</dbReference>
<proteinExistence type="predicted"/>
<evidence type="ECO:0000313" key="6">
    <source>
        <dbReference type="Proteomes" id="UP000326924"/>
    </source>
</evidence>
<feature type="domain" description="C3H1-type" evidence="4">
    <location>
        <begin position="324"/>
        <end position="353"/>
    </location>
</feature>
<dbReference type="GO" id="GO:0008270">
    <property type="term" value="F:zinc ion binding"/>
    <property type="evidence" value="ECO:0007669"/>
    <property type="project" value="UniProtKB-KW"/>
</dbReference>
<feature type="coiled-coil region" evidence="2">
    <location>
        <begin position="44"/>
        <end position="75"/>
    </location>
</feature>
<gene>
    <name evidence="5" type="ORF">FN846DRAFT_352960</name>
</gene>
<reference evidence="5 6" key="1">
    <citation type="submission" date="2019-09" db="EMBL/GenBank/DDBJ databases">
        <title>Draft genome of the ectomycorrhizal ascomycete Sphaerosporella brunnea.</title>
        <authorList>
            <consortium name="DOE Joint Genome Institute"/>
            <person name="Benucci G.M."/>
            <person name="Marozzi G."/>
            <person name="Antonielli L."/>
            <person name="Sanchez S."/>
            <person name="Marco P."/>
            <person name="Wang X."/>
            <person name="Falini L.B."/>
            <person name="Barry K."/>
            <person name="Haridas S."/>
            <person name="Lipzen A."/>
            <person name="Labutti K."/>
            <person name="Grigoriev I.V."/>
            <person name="Murat C."/>
            <person name="Martin F."/>
            <person name="Albertini E."/>
            <person name="Donnini D."/>
            <person name="Bonito G."/>
        </authorList>
    </citation>
    <scope>NUCLEOTIDE SEQUENCE [LARGE SCALE GENOMIC DNA]</scope>
    <source>
        <strain evidence="5 6">Sb_GMNB300</strain>
    </source>
</reference>
<evidence type="ECO:0000256" key="1">
    <source>
        <dbReference type="PROSITE-ProRule" id="PRU00723"/>
    </source>
</evidence>
<sequence length="388" mass="43927">MAATQSQSAAALPNGYDIHLHRAHYLDRFQRDFTFTLENALLDGKNNTQIMRDLRKEVEDLKNKLEQTKIDLSRNPYSLVLVDGDGMTFRRELLKEGRAGGEKAADRLTAHVQKDTGLKPVIRIFANVEGLSRAMKTQGLIQTPSGFREFTVGVSDPCRELVDFIDVGEGKEMADTKLKSELEWHLKNYNCRKIILGVSHDNGYARILKKYENEPEILQKIQLLEGPPFGRELEALHGFTRIKYEDVFSSEKFDVYQQRSPVLPLASPISPIAKAPVTSYAAAVNAAPTITPPSSTGHGSPRPSKAQLQFSESQIQEAIRKIKRLQPRPCNNHYLKGECNYGDDECTFGHKYPLKQEELQAMRRLALQKPCNFGRDCINEKCYYSHDD</sequence>
<evidence type="ECO:0000256" key="2">
    <source>
        <dbReference type="SAM" id="Coils"/>
    </source>
</evidence>
<dbReference type="InterPro" id="IPR000571">
    <property type="entry name" value="Znf_CCCH"/>
</dbReference>
<dbReference type="PANTHER" id="PTHR37543:SF1">
    <property type="entry name" value="CCCH ZINC FINGER DNA BINDING PROTEIN (AFU_ORTHOLOGUE AFUA_5G12760)"/>
    <property type="match status" value="1"/>
</dbReference>
<evidence type="ECO:0000259" key="4">
    <source>
        <dbReference type="PROSITE" id="PS50103"/>
    </source>
</evidence>
<organism evidence="5 6">
    <name type="scientific">Sphaerosporella brunnea</name>
    <dbReference type="NCBI Taxonomy" id="1250544"/>
    <lineage>
        <taxon>Eukaryota</taxon>
        <taxon>Fungi</taxon>
        <taxon>Dikarya</taxon>
        <taxon>Ascomycota</taxon>
        <taxon>Pezizomycotina</taxon>
        <taxon>Pezizomycetes</taxon>
        <taxon>Pezizales</taxon>
        <taxon>Pyronemataceae</taxon>
        <taxon>Sphaerosporella</taxon>
    </lineage>
</organism>
<dbReference type="AlphaFoldDB" id="A0A5J5EIY9"/>
<evidence type="ECO:0000313" key="5">
    <source>
        <dbReference type="EMBL" id="KAA8895151.1"/>
    </source>
</evidence>
<evidence type="ECO:0000256" key="3">
    <source>
        <dbReference type="SAM" id="MobiDB-lite"/>
    </source>
</evidence>
<dbReference type="Gene3D" id="4.10.1000.10">
    <property type="entry name" value="Zinc finger, CCCH-type"/>
    <property type="match status" value="1"/>
</dbReference>
<dbReference type="PROSITE" id="PS50103">
    <property type="entry name" value="ZF_C3H1"/>
    <property type="match status" value="1"/>
</dbReference>
<dbReference type="Pfam" id="PF25540">
    <property type="entry name" value="DUF7923"/>
    <property type="match status" value="1"/>
</dbReference>
<keyword evidence="1" id="KW-0479">Metal-binding</keyword>
<dbReference type="Proteomes" id="UP000326924">
    <property type="component" value="Unassembled WGS sequence"/>
</dbReference>
<accession>A0A5J5EIY9</accession>
<keyword evidence="1" id="KW-0863">Zinc-finger</keyword>
<keyword evidence="6" id="KW-1185">Reference proteome</keyword>
<dbReference type="InterPro" id="IPR057683">
    <property type="entry name" value="DUF7923"/>
</dbReference>
<feature type="zinc finger region" description="C3H1-type" evidence="1">
    <location>
        <begin position="324"/>
        <end position="353"/>
    </location>
</feature>
<protein>
    <recommendedName>
        <fullName evidence="4">C3H1-type domain-containing protein</fullName>
    </recommendedName>
</protein>
<dbReference type="PANTHER" id="PTHR37543">
    <property type="entry name" value="CCCH ZINC FINGER DNA BINDING PROTEIN (AFU_ORTHOLOGUE AFUA_5G12760)"/>
    <property type="match status" value="1"/>
</dbReference>
<comment type="caution">
    <text evidence="5">The sequence shown here is derived from an EMBL/GenBank/DDBJ whole genome shotgun (WGS) entry which is preliminary data.</text>
</comment>
<keyword evidence="2" id="KW-0175">Coiled coil</keyword>